<dbReference type="GO" id="GO:0005634">
    <property type="term" value="C:nucleus"/>
    <property type="evidence" value="ECO:0007669"/>
    <property type="project" value="UniProtKB-SubCell"/>
</dbReference>
<organism evidence="4 5">
    <name type="scientific">Pachysolen tannophilus NRRL Y-2460</name>
    <dbReference type="NCBI Taxonomy" id="669874"/>
    <lineage>
        <taxon>Eukaryota</taxon>
        <taxon>Fungi</taxon>
        <taxon>Dikarya</taxon>
        <taxon>Ascomycota</taxon>
        <taxon>Saccharomycotina</taxon>
        <taxon>Pichiomycetes</taxon>
        <taxon>Pachysolenaceae</taxon>
        <taxon>Pachysolen</taxon>
    </lineage>
</organism>
<dbReference type="OrthoDB" id="41445at2759"/>
<dbReference type="Proteomes" id="UP000094236">
    <property type="component" value="Unassembled WGS sequence"/>
</dbReference>
<dbReference type="AlphaFoldDB" id="A0A1E4U1M7"/>
<sequence>WLIKSEPLSRIDPKTGKDVAFPLSSLLKLDKEAWDGVRNFEARNNMLNMAKGDICLFYHSNCPTPGIVGLVEVVCEAHADLLQFDPKSNYFDSKSTIDNPKWWCIDVSFKRRFRHKVSLEKIKSNAKLS</sequence>
<dbReference type="SUPFAM" id="SSF88697">
    <property type="entry name" value="PUA domain-like"/>
    <property type="match status" value="1"/>
</dbReference>
<dbReference type="Gene3D" id="3.10.590.10">
    <property type="entry name" value="ph1033 like domains"/>
    <property type="match status" value="1"/>
</dbReference>
<accession>A0A1E4U1M7</accession>
<reference evidence="5" key="1">
    <citation type="submission" date="2016-05" db="EMBL/GenBank/DDBJ databases">
        <title>Comparative genomics of biotechnologically important yeasts.</title>
        <authorList>
            <consortium name="DOE Joint Genome Institute"/>
            <person name="Riley R."/>
            <person name="Haridas S."/>
            <person name="Wolfe K.H."/>
            <person name="Lopes M.R."/>
            <person name="Hittinger C.T."/>
            <person name="Goker M."/>
            <person name="Salamov A."/>
            <person name="Wisecaver J."/>
            <person name="Long T.M."/>
            <person name="Aerts A.L."/>
            <person name="Barry K."/>
            <person name="Choi C."/>
            <person name="Clum A."/>
            <person name="Coughlan A.Y."/>
            <person name="Deshpande S."/>
            <person name="Douglass A.P."/>
            <person name="Hanson S.J."/>
            <person name="Klenk H.-P."/>
            <person name="Labutti K."/>
            <person name="Lapidus A."/>
            <person name="Lindquist E."/>
            <person name="Lipzen A."/>
            <person name="Meier-Kolthoff J.P."/>
            <person name="Ohm R.A."/>
            <person name="Otillar R.P."/>
            <person name="Pangilinan J."/>
            <person name="Peng Y."/>
            <person name="Rokas A."/>
            <person name="Rosa C.A."/>
            <person name="Scheuner C."/>
            <person name="Sibirny A.A."/>
            <person name="Slot J.C."/>
            <person name="Stielow J.B."/>
            <person name="Sun H."/>
            <person name="Kurtzman C.P."/>
            <person name="Blackwell M."/>
            <person name="Grigoriev I.V."/>
            <person name="Jeffries T.W."/>
        </authorList>
    </citation>
    <scope>NUCLEOTIDE SEQUENCE [LARGE SCALE GENOMIC DNA]</scope>
    <source>
        <strain evidence="5">NRRL Y-2460</strain>
    </source>
</reference>
<evidence type="ECO:0000259" key="3">
    <source>
        <dbReference type="Pfam" id="PF01878"/>
    </source>
</evidence>
<gene>
    <name evidence="4" type="ORF">PACTADRAFT_29558</name>
</gene>
<dbReference type="Pfam" id="PF01878">
    <property type="entry name" value="EVE"/>
    <property type="match status" value="1"/>
</dbReference>
<evidence type="ECO:0000313" key="4">
    <source>
        <dbReference type="EMBL" id="ODV97905.1"/>
    </source>
</evidence>
<dbReference type="InterPro" id="IPR047197">
    <property type="entry name" value="THYN1-like_EVE"/>
</dbReference>
<feature type="non-terminal residue" evidence="4">
    <location>
        <position position="1"/>
    </location>
</feature>
<feature type="non-terminal residue" evidence="4">
    <location>
        <position position="129"/>
    </location>
</feature>
<evidence type="ECO:0000256" key="2">
    <source>
        <dbReference type="ARBA" id="ARBA00023242"/>
    </source>
</evidence>
<protein>
    <recommendedName>
        <fullName evidence="3">EVE domain-containing protein</fullName>
    </recommendedName>
</protein>
<dbReference type="EMBL" id="KV454011">
    <property type="protein sequence ID" value="ODV97905.1"/>
    <property type="molecule type" value="Genomic_DNA"/>
</dbReference>
<dbReference type="InterPro" id="IPR002740">
    <property type="entry name" value="EVE_domain"/>
</dbReference>
<feature type="domain" description="EVE" evidence="3">
    <location>
        <begin position="1"/>
        <end position="128"/>
    </location>
</feature>
<dbReference type="CDD" id="cd21133">
    <property type="entry name" value="EVE"/>
    <property type="match status" value="1"/>
</dbReference>
<proteinExistence type="predicted"/>
<dbReference type="InterPro" id="IPR052181">
    <property type="entry name" value="5hmC_binding"/>
</dbReference>
<evidence type="ECO:0000256" key="1">
    <source>
        <dbReference type="ARBA" id="ARBA00004123"/>
    </source>
</evidence>
<name>A0A1E4U1M7_PACTA</name>
<dbReference type="PANTHER" id="PTHR14087">
    <property type="entry name" value="THYMOCYTE NUCLEAR PROTEIN 1"/>
    <property type="match status" value="1"/>
</dbReference>
<evidence type="ECO:0000313" key="5">
    <source>
        <dbReference type="Proteomes" id="UP000094236"/>
    </source>
</evidence>
<keyword evidence="2" id="KW-0539">Nucleus</keyword>
<comment type="subcellular location">
    <subcellularLocation>
        <location evidence="1">Nucleus</location>
    </subcellularLocation>
</comment>
<dbReference type="InterPro" id="IPR015947">
    <property type="entry name" value="PUA-like_sf"/>
</dbReference>
<dbReference type="STRING" id="669874.A0A1E4U1M7"/>
<keyword evidence="5" id="KW-1185">Reference proteome</keyword>
<dbReference type="PANTHER" id="PTHR14087:SF7">
    <property type="entry name" value="THYMOCYTE NUCLEAR PROTEIN 1"/>
    <property type="match status" value="1"/>
</dbReference>